<dbReference type="InterPro" id="IPR017896">
    <property type="entry name" value="4Fe4S_Fe-S-bd"/>
</dbReference>
<comment type="function">
    <text evidence="2">Ferredoxins are iron-sulfur proteins that transfer electrons in a wide variety of metabolic reactions.</text>
</comment>
<dbReference type="PANTHER" id="PTHR24960">
    <property type="entry name" value="PHOTOSYSTEM I IRON-SULFUR CENTER-RELATED"/>
    <property type="match status" value="1"/>
</dbReference>
<evidence type="ECO:0000313" key="10">
    <source>
        <dbReference type="Proteomes" id="UP001431199"/>
    </source>
</evidence>
<dbReference type="EMBL" id="JAODBU010000006">
    <property type="protein sequence ID" value="MCT7398724.1"/>
    <property type="molecule type" value="Genomic_DNA"/>
</dbReference>
<keyword evidence="7" id="KW-0411">Iron-sulfur</keyword>
<keyword evidence="4" id="KW-0004">4Fe-4S</keyword>
<dbReference type="Proteomes" id="UP001431199">
    <property type="component" value="Unassembled WGS sequence"/>
</dbReference>
<feature type="domain" description="4Fe-4S ferredoxin-type" evidence="8">
    <location>
        <begin position="1"/>
        <end position="25"/>
    </location>
</feature>
<reference evidence="9" key="1">
    <citation type="submission" date="2022-09" db="EMBL/GenBank/DDBJ databases">
        <title>Eubacterium sp. LFL-14 isolated from human feces.</title>
        <authorList>
            <person name="Liu F."/>
        </authorList>
    </citation>
    <scope>NUCLEOTIDE SEQUENCE</scope>
    <source>
        <strain evidence="9">LFL-14</strain>
    </source>
</reference>
<dbReference type="SUPFAM" id="SSF54862">
    <property type="entry name" value="4Fe-4S ferredoxins"/>
    <property type="match status" value="1"/>
</dbReference>
<protein>
    <recommendedName>
        <fullName evidence="3">Ferredoxin</fullName>
    </recommendedName>
</protein>
<organism evidence="9 10">
    <name type="scientific">Eubacterium album</name>
    <dbReference type="NCBI Taxonomy" id="2978477"/>
    <lineage>
        <taxon>Bacteria</taxon>
        <taxon>Bacillati</taxon>
        <taxon>Bacillota</taxon>
        <taxon>Clostridia</taxon>
        <taxon>Eubacteriales</taxon>
        <taxon>Eubacteriaceae</taxon>
        <taxon>Eubacterium</taxon>
    </lineage>
</organism>
<dbReference type="InterPro" id="IPR050157">
    <property type="entry name" value="PSI_iron-sulfur_center"/>
</dbReference>
<accession>A0ABT2LZK8</accession>
<comment type="cofactor">
    <cofactor evidence="1">
        <name>[4Fe-4S] cluster</name>
        <dbReference type="ChEBI" id="CHEBI:49883"/>
    </cofactor>
</comment>
<proteinExistence type="predicted"/>
<dbReference type="PROSITE" id="PS00198">
    <property type="entry name" value="4FE4S_FER_1"/>
    <property type="match status" value="2"/>
</dbReference>
<dbReference type="PROSITE" id="PS51379">
    <property type="entry name" value="4FE4S_FER_2"/>
    <property type="match status" value="2"/>
</dbReference>
<name>A0ABT2LZK8_9FIRM</name>
<evidence type="ECO:0000256" key="3">
    <source>
        <dbReference type="ARBA" id="ARBA00013529"/>
    </source>
</evidence>
<gene>
    <name evidence="9" type="ORF">N5B56_06435</name>
</gene>
<evidence type="ECO:0000256" key="4">
    <source>
        <dbReference type="ARBA" id="ARBA00022485"/>
    </source>
</evidence>
<feature type="domain" description="4Fe-4S ferredoxin-type" evidence="8">
    <location>
        <begin position="29"/>
        <end position="56"/>
    </location>
</feature>
<dbReference type="Pfam" id="PF12838">
    <property type="entry name" value="Fer4_7"/>
    <property type="match status" value="1"/>
</dbReference>
<dbReference type="Gene3D" id="3.30.70.20">
    <property type="match status" value="1"/>
</dbReference>
<keyword evidence="6" id="KW-0408">Iron</keyword>
<evidence type="ECO:0000256" key="5">
    <source>
        <dbReference type="ARBA" id="ARBA00022723"/>
    </source>
</evidence>
<keyword evidence="10" id="KW-1185">Reference proteome</keyword>
<keyword evidence="5" id="KW-0479">Metal-binding</keyword>
<evidence type="ECO:0000256" key="7">
    <source>
        <dbReference type="ARBA" id="ARBA00023014"/>
    </source>
</evidence>
<dbReference type="RefSeq" id="WP_022088715.1">
    <property type="nucleotide sequence ID" value="NZ_JAODBU010000006.1"/>
</dbReference>
<evidence type="ECO:0000256" key="1">
    <source>
        <dbReference type="ARBA" id="ARBA00001966"/>
    </source>
</evidence>
<sequence>MAYKITDGCIGCGACEGACPVGAISNDGSACVINADQCIECGACTAACPTDSIVLD</sequence>
<evidence type="ECO:0000313" key="9">
    <source>
        <dbReference type="EMBL" id="MCT7398724.1"/>
    </source>
</evidence>
<evidence type="ECO:0000256" key="2">
    <source>
        <dbReference type="ARBA" id="ARBA00003532"/>
    </source>
</evidence>
<evidence type="ECO:0000256" key="6">
    <source>
        <dbReference type="ARBA" id="ARBA00023004"/>
    </source>
</evidence>
<dbReference type="PANTHER" id="PTHR24960:SF79">
    <property type="entry name" value="PHOTOSYSTEM I IRON-SULFUR CENTER"/>
    <property type="match status" value="1"/>
</dbReference>
<comment type="caution">
    <text evidence="9">The sequence shown here is derived from an EMBL/GenBank/DDBJ whole genome shotgun (WGS) entry which is preliminary data.</text>
</comment>
<evidence type="ECO:0000259" key="8">
    <source>
        <dbReference type="PROSITE" id="PS51379"/>
    </source>
</evidence>
<dbReference type="InterPro" id="IPR017900">
    <property type="entry name" value="4Fe4S_Fe_S_CS"/>
</dbReference>